<protein>
    <recommendedName>
        <fullName evidence="10">ABC transmembrane type-1 domain-containing protein</fullName>
    </recommendedName>
</protein>
<dbReference type="PANTHER" id="PTHR24223:SF456">
    <property type="entry name" value="MULTIDRUG RESISTANCE-ASSOCIATED PROTEIN LETHAL(2)03659"/>
    <property type="match status" value="1"/>
</dbReference>
<dbReference type="PANTHER" id="PTHR24223">
    <property type="entry name" value="ATP-BINDING CASSETTE SUB-FAMILY C"/>
    <property type="match status" value="1"/>
</dbReference>
<sequence>MEATDNAAVVAVLSLLTGYEEMKTVGYQKLSIDGDSERIGYVSFLLFQWMNNIFEKGSKGRIDESDFEPLSRENTTEVFTNRLQTCWDEEKAATKGSEQKPQLWRSVIKMIYLKDAVITVLLYLASLLWRLSRPLFLGYLISSLMETEPHKSFLLYGFVTAMGICGYIGATAVHHYAYRCDVYGIGIGSALKGLIYQKVLMLNKTELLKFTTGRVIDLVSNDVQRLEDHAVMMGFSAFLDFFLLLPIIVVLLVYFIGWQALMGVTCLVLLMPYFAGLSCVFAVLRLRTT</sequence>
<evidence type="ECO:0000256" key="2">
    <source>
        <dbReference type="ARBA" id="ARBA00009726"/>
    </source>
</evidence>
<keyword evidence="5" id="KW-0547">Nucleotide-binding</keyword>
<dbReference type="InterPro" id="IPR050173">
    <property type="entry name" value="ABC_transporter_C-like"/>
</dbReference>
<evidence type="ECO:0000256" key="3">
    <source>
        <dbReference type="ARBA" id="ARBA00022448"/>
    </source>
</evidence>
<evidence type="ECO:0000313" key="11">
    <source>
        <dbReference type="EMBL" id="RMX53370.1"/>
    </source>
</evidence>
<keyword evidence="7 9" id="KW-1133">Transmembrane helix</keyword>
<evidence type="ECO:0000256" key="6">
    <source>
        <dbReference type="ARBA" id="ARBA00022840"/>
    </source>
</evidence>
<dbReference type="SUPFAM" id="SSF90123">
    <property type="entry name" value="ABC transporter transmembrane region"/>
    <property type="match status" value="1"/>
</dbReference>
<dbReference type="GO" id="GO:0140359">
    <property type="term" value="F:ABC-type transporter activity"/>
    <property type="evidence" value="ECO:0007669"/>
    <property type="project" value="InterPro"/>
</dbReference>
<keyword evidence="3" id="KW-0813">Transport</keyword>
<feature type="transmembrane region" description="Helical" evidence="9">
    <location>
        <begin position="262"/>
        <end position="284"/>
    </location>
</feature>
<evidence type="ECO:0000256" key="7">
    <source>
        <dbReference type="ARBA" id="ARBA00022989"/>
    </source>
</evidence>
<dbReference type="AlphaFoldDB" id="A0A3M6UI63"/>
<dbReference type="InterPro" id="IPR011527">
    <property type="entry name" value="ABC1_TM_dom"/>
</dbReference>
<organism evidence="11 12">
    <name type="scientific">Pocillopora damicornis</name>
    <name type="common">Cauliflower coral</name>
    <name type="synonym">Millepora damicornis</name>
    <dbReference type="NCBI Taxonomy" id="46731"/>
    <lineage>
        <taxon>Eukaryota</taxon>
        <taxon>Metazoa</taxon>
        <taxon>Cnidaria</taxon>
        <taxon>Anthozoa</taxon>
        <taxon>Hexacorallia</taxon>
        <taxon>Scleractinia</taxon>
        <taxon>Astrocoeniina</taxon>
        <taxon>Pocilloporidae</taxon>
        <taxon>Pocillopora</taxon>
    </lineage>
</organism>
<dbReference type="GO" id="GO:0005524">
    <property type="term" value="F:ATP binding"/>
    <property type="evidence" value="ECO:0007669"/>
    <property type="project" value="UniProtKB-KW"/>
</dbReference>
<feature type="transmembrane region" description="Helical" evidence="9">
    <location>
        <begin position="111"/>
        <end position="132"/>
    </location>
</feature>
<dbReference type="PROSITE" id="PS50929">
    <property type="entry name" value="ABC_TM1F"/>
    <property type="match status" value="1"/>
</dbReference>
<dbReference type="Proteomes" id="UP000275408">
    <property type="component" value="Unassembled WGS sequence"/>
</dbReference>
<dbReference type="Gene3D" id="1.20.1560.10">
    <property type="entry name" value="ABC transporter type 1, transmembrane domain"/>
    <property type="match status" value="1"/>
</dbReference>
<evidence type="ECO:0000259" key="10">
    <source>
        <dbReference type="PROSITE" id="PS50929"/>
    </source>
</evidence>
<comment type="similarity">
    <text evidence="2">Belongs to the ABC transporter superfamily. ABCC family. Conjugate transporter (TC 3.A.1.208) subfamily.</text>
</comment>
<dbReference type="GO" id="GO:0016020">
    <property type="term" value="C:membrane"/>
    <property type="evidence" value="ECO:0007669"/>
    <property type="project" value="UniProtKB-SubCell"/>
</dbReference>
<dbReference type="Pfam" id="PF00664">
    <property type="entry name" value="ABC_membrane"/>
    <property type="match status" value="1"/>
</dbReference>
<name>A0A3M6UI63_POCDA</name>
<feature type="domain" description="ABC transmembrane type-1" evidence="10">
    <location>
        <begin position="117"/>
        <end position="289"/>
    </location>
</feature>
<dbReference type="OrthoDB" id="6500128at2759"/>
<comment type="caution">
    <text evidence="11">The sequence shown here is derived from an EMBL/GenBank/DDBJ whole genome shotgun (WGS) entry which is preliminary data.</text>
</comment>
<gene>
    <name evidence="11" type="ORF">pdam_00024686</name>
</gene>
<evidence type="ECO:0000256" key="8">
    <source>
        <dbReference type="ARBA" id="ARBA00023136"/>
    </source>
</evidence>
<evidence type="ECO:0000256" key="4">
    <source>
        <dbReference type="ARBA" id="ARBA00022692"/>
    </source>
</evidence>
<keyword evidence="8 9" id="KW-0472">Membrane</keyword>
<keyword evidence="12" id="KW-1185">Reference proteome</keyword>
<evidence type="ECO:0000256" key="9">
    <source>
        <dbReference type="SAM" id="Phobius"/>
    </source>
</evidence>
<dbReference type="EMBL" id="RCHS01001462">
    <property type="protein sequence ID" value="RMX53370.1"/>
    <property type="molecule type" value="Genomic_DNA"/>
</dbReference>
<comment type="subcellular location">
    <subcellularLocation>
        <location evidence="1">Membrane</location>
        <topology evidence="1">Multi-pass membrane protein</topology>
    </subcellularLocation>
</comment>
<reference evidence="11 12" key="1">
    <citation type="journal article" date="2018" name="Sci. Rep.">
        <title>Comparative analysis of the Pocillopora damicornis genome highlights role of immune system in coral evolution.</title>
        <authorList>
            <person name="Cunning R."/>
            <person name="Bay R.A."/>
            <person name="Gillette P."/>
            <person name="Baker A.C."/>
            <person name="Traylor-Knowles N."/>
        </authorList>
    </citation>
    <scope>NUCLEOTIDE SEQUENCE [LARGE SCALE GENOMIC DNA]</scope>
    <source>
        <strain evidence="11">RSMAS</strain>
        <tissue evidence="11">Whole animal</tissue>
    </source>
</reference>
<dbReference type="InterPro" id="IPR036640">
    <property type="entry name" value="ABC1_TM_sf"/>
</dbReference>
<accession>A0A3M6UI63</accession>
<feature type="transmembrane region" description="Helical" evidence="9">
    <location>
        <begin position="152"/>
        <end position="170"/>
    </location>
</feature>
<evidence type="ECO:0000313" key="12">
    <source>
        <dbReference type="Proteomes" id="UP000275408"/>
    </source>
</evidence>
<keyword evidence="4 9" id="KW-0812">Transmembrane</keyword>
<evidence type="ECO:0000256" key="1">
    <source>
        <dbReference type="ARBA" id="ARBA00004141"/>
    </source>
</evidence>
<proteinExistence type="inferred from homology"/>
<feature type="non-terminal residue" evidence="11">
    <location>
        <position position="289"/>
    </location>
</feature>
<evidence type="ECO:0000256" key="5">
    <source>
        <dbReference type="ARBA" id="ARBA00022741"/>
    </source>
</evidence>
<feature type="transmembrane region" description="Helical" evidence="9">
    <location>
        <begin position="235"/>
        <end position="256"/>
    </location>
</feature>
<keyword evidence="6" id="KW-0067">ATP-binding</keyword>